<dbReference type="CTD" id="9952136"/>
<dbReference type="EMBL" id="JH713295">
    <property type="protein sequence ID" value="EFO13872.1"/>
    <property type="molecule type" value="Genomic_DNA"/>
</dbReference>
<feature type="chain" id="PRO_5010294559" description="Peptidase M13 N-terminal domain-containing protein" evidence="2">
    <location>
        <begin position="19"/>
        <end position="116"/>
    </location>
</feature>
<evidence type="ECO:0000259" key="3">
    <source>
        <dbReference type="Pfam" id="PF05649"/>
    </source>
</evidence>
<dbReference type="InterPro" id="IPR008753">
    <property type="entry name" value="Peptidase_M13_N"/>
</dbReference>
<dbReference type="RefSeq" id="XP_003150197.1">
    <property type="nucleotide sequence ID" value="XM_003150149.1"/>
</dbReference>
<dbReference type="KEGG" id="loa:LOAG_14655"/>
<sequence length="116" mass="13018">MVTTIVILLALYLPLTNDIANLKKKGLNNIDNSMVIHEDVGKRVCLTKGCIQAANNLLMAMNLSANPCDDFFEYACGQWNRDHMIPDDMFAYGTFASVRENVRQQMRGNTDCAIIM</sequence>
<gene>
    <name evidence="4" type="ORF">LOAG_14655</name>
</gene>
<keyword evidence="2" id="KW-0732">Signal</keyword>
<proteinExistence type="inferred from homology"/>
<dbReference type="GO" id="GO:0004222">
    <property type="term" value="F:metalloendopeptidase activity"/>
    <property type="evidence" value="ECO:0007669"/>
    <property type="project" value="InterPro"/>
</dbReference>
<feature type="signal peptide" evidence="2">
    <location>
        <begin position="1"/>
        <end position="18"/>
    </location>
</feature>
<dbReference type="PANTHER" id="PTHR11733:SF239">
    <property type="entry name" value="NEPRILYSIN-11"/>
    <property type="match status" value="1"/>
</dbReference>
<dbReference type="OrthoDB" id="6475849at2759"/>
<dbReference type="PANTHER" id="PTHR11733">
    <property type="entry name" value="ZINC METALLOPROTEASE FAMILY M13 NEPRILYSIN-RELATED"/>
    <property type="match status" value="1"/>
</dbReference>
<protein>
    <recommendedName>
        <fullName evidence="3">Peptidase M13 N-terminal domain-containing protein</fullName>
    </recommendedName>
</protein>
<comment type="similarity">
    <text evidence="1">Belongs to the peptidase M13 family.</text>
</comment>
<dbReference type="InterPro" id="IPR024079">
    <property type="entry name" value="MetalloPept_cat_dom_sf"/>
</dbReference>
<dbReference type="GO" id="GO:0005886">
    <property type="term" value="C:plasma membrane"/>
    <property type="evidence" value="ECO:0007669"/>
    <property type="project" value="TreeGrafter"/>
</dbReference>
<evidence type="ECO:0000256" key="2">
    <source>
        <dbReference type="SAM" id="SignalP"/>
    </source>
</evidence>
<dbReference type="GO" id="GO:0016485">
    <property type="term" value="P:protein processing"/>
    <property type="evidence" value="ECO:0007669"/>
    <property type="project" value="TreeGrafter"/>
</dbReference>
<dbReference type="GeneID" id="9952136"/>
<dbReference type="Gene3D" id="3.40.390.10">
    <property type="entry name" value="Collagenase (Catalytic Domain)"/>
    <property type="match status" value="1"/>
</dbReference>
<dbReference type="Gene3D" id="1.10.1380.10">
    <property type="entry name" value="Neutral endopeptidase , domain2"/>
    <property type="match status" value="1"/>
</dbReference>
<evidence type="ECO:0000256" key="1">
    <source>
        <dbReference type="ARBA" id="ARBA00007357"/>
    </source>
</evidence>
<dbReference type="SUPFAM" id="SSF55486">
    <property type="entry name" value="Metalloproteases ('zincins'), catalytic domain"/>
    <property type="match status" value="1"/>
</dbReference>
<reference evidence="4" key="1">
    <citation type="submission" date="2012-04" db="EMBL/GenBank/DDBJ databases">
        <title>The Genome Sequence of Loa loa.</title>
        <authorList>
            <consortium name="The Broad Institute Genome Sequencing Platform"/>
            <consortium name="Broad Institute Genome Sequencing Center for Infectious Disease"/>
            <person name="Nutman T.B."/>
            <person name="Fink D.L."/>
            <person name="Russ C."/>
            <person name="Young S."/>
            <person name="Zeng Q."/>
            <person name="Gargeya S."/>
            <person name="Alvarado L."/>
            <person name="Berlin A."/>
            <person name="Chapman S.B."/>
            <person name="Chen Z."/>
            <person name="Freedman E."/>
            <person name="Gellesch M."/>
            <person name="Goldberg J."/>
            <person name="Griggs A."/>
            <person name="Gujja S."/>
            <person name="Heilman E.R."/>
            <person name="Heiman D."/>
            <person name="Howarth C."/>
            <person name="Mehta T."/>
            <person name="Neiman D."/>
            <person name="Pearson M."/>
            <person name="Roberts A."/>
            <person name="Saif S."/>
            <person name="Shea T."/>
            <person name="Shenoy N."/>
            <person name="Sisk P."/>
            <person name="Stolte C."/>
            <person name="Sykes S."/>
            <person name="White J."/>
            <person name="Yandava C."/>
            <person name="Haas B."/>
            <person name="Henn M.R."/>
            <person name="Nusbaum C."/>
            <person name="Birren B."/>
        </authorList>
    </citation>
    <scope>NUCLEOTIDE SEQUENCE [LARGE SCALE GENOMIC DNA]</scope>
</reference>
<evidence type="ECO:0000313" key="4">
    <source>
        <dbReference type="EMBL" id="EFO13872.1"/>
    </source>
</evidence>
<organism evidence="4">
    <name type="scientific">Loa loa</name>
    <name type="common">Eye worm</name>
    <name type="synonym">Filaria loa</name>
    <dbReference type="NCBI Taxonomy" id="7209"/>
    <lineage>
        <taxon>Eukaryota</taxon>
        <taxon>Metazoa</taxon>
        <taxon>Ecdysozoa</taxon>
        <taxon>Nematoda</taxon>
        <taxon>Chromadorea</taxon>
        <taxon>Rhabditida</taxon>
        <taxon>Spirurina</taxon>
        <taxon>Spiruromorpha</taxon>
        <taxon>Filarioidea</taxon>
        <taxon>Onchocercidae</taxon>
        <taxon>Loa</taxon>
    </lineage>
</organism>
<dbReference type="InParanoid" id="A0A1S0THG9"/>
<dbReference type="AlphaFoldDB" id="A0A1S0THG9"/>
<dbReference type="InterPro" id="IPR042089">
    <property type="entry name" value="Peptidase_M13_dom_2"/>
</dbReference>
<dbReference type="InterPro" id="IPR000718">
    <property type="entry name" value="Peptidase_M13"/>
</dbReference>
<dbReference type="PROSITE" id="PS51885">
    <property type="entry name" value="NEPRILYSIN"/>
    <property type="match status" value="1"/>
</dbReference>
<dbReference type="Pfam" id="PF05649">
    <property type="entry name" value="Peptidase_M13_N"/>
    <property type="match status" value="1"/>
</dbReference>
<accession>A0A1S0THG9</accession>
<name>A0A1S0THG9_LOALO</name>
<feature type="domain" description="Peptidase M13 N-terminal" evidence="3">
    <location>
        <begin position="67"/>
        <end position="108"/>
    </location>
</feature>